<dbReference type="SUPFAM" id="SSF52540">
    <property type="entry name" value="P-loop containing nucleoside triphosphate hydrolases"/>
    <property type="match status" value="2"/>
</dbReference>
<gene>
    <name evidence="8" type="ORF">PIIN_06771</name>
</gene>
<dbReference type="EMBL" id="CAFZ01000186">
    <property type="protein sequence ID" value="CCA72835.1"/>
    <property type="molecule type" value="Genomic_DNA"/>
</dbReference>
<keyword evidence="2 5" id="KW-0378">Hydrolase</keyword>
<dbReference type="AlphaFoldDB" id="G4TNE2"/>
<comment type="function">
    <text evidence="5">RNA helicase.</text>
</comment>
<dbReference type="Pfam" id="PF00270">
    <property type="entry name" value="DEAD"/>
    <property type="match status" value="1"/>
</dbReference>
<dbReference type="InterPro" id="IPR027417">
    <property type="entry name" value="P-loop_NTPase"/>
</dbReference>
<keyword evidence="3 5" id="KW-0067">ATP-binding</keyword>
<dbReference type="InterPro" id="IPR001650">
    <property type="entry name" value="Helicase_C-like"/>
</dbReference>
<comment type="similarity">
    <text evidence="5">Belongs to the DEAD box helicase family.</text>
</comment>
<dbReference type="InterPro" id="IPR011545">
    <property type="entry name" value="DEAD/DEAH_box_helicase_dom"/>
</dbReference>
<dbReference type="eggNOG" id="KOG0342">
    <property type="taxonomic scope" value="Eukaryota"/>
</dbReference>
<dbReference type="Gene3D" id="3.40.50.300">
    <property type="entry name" value="P-loop containing nucleotide triphosphate hydrolases"/>
    <property type="match status" value="2"/>
</dbReference>
<keyword evidence="1 5" id="KW-0547">Nucleotide-binding</keyword>
<dbReference type="HOGENOM" id="CLU_003041_26_6_1"/>
<sequence>MTITKKLLLESQNASPKQVDRPRPKILVNNRAISHCIASNRIPSESTSSQQETSQLFRDFVWQGKLSRSLVSQLRREQCTAVQARILNIVLQGNDLVVEANEDSGRTLALLISTIQRHLIEPNVQHGHPSILIIVPTRGLALQLEATVNEIIGKSPWNCQTAIGGTNVQIDIQRVRQKCDILVATPGRLSALLREEGFAQRMRQIRCVIVEEAGKLNRPNQRRDLFAISKLLPSREGGRQTLLSATEITERFLIDVFLGKEYQHLRLSQGYAPSHGHIQKYLILDSEWHLPKLAKTIWDTSHASPVNKVIVFFSTARTVALASATLSQIDIRTPVFELHSRTSLAARRRVAREFTESRSGILLSSDLTIGGGFEFPGITSVIQVGLPESVSEYLQRFRHATHHGLRLLILAPWEQRFLAEKGLKNLPLEEECMDDNIMKQLGLWKEKVDHAMGSVEEKTKVGAYQAMLSYYAQKQSVMGLSAESVLLVVNQYAKKTLRWKLGVEGRDGLPPVSAKAAAMINLPASLKQCELNIERASDD</sequence>
<evidence type="ECO:0000256" key="4">
    <source>
        <dbReference type="ARBA" id="ARBA00022884"/>
    </source>
</evidence>
<keyword evidence="9" id="KW-1185">Reference proteome</keyword>
<dbReference type="GO" id="GO:0003723">
    <property type="term" value="F:RNA binding"/>
    <property type="evidence" value="ECO:0007669"/>
    <property type="project" value="UniProtKB-UniRule"/>
</dbReference>
<comment type="catalytic activity">
    <reaction evidence="5">
        <text>ATP + H2O = ADP + phosphate + H(+)</text>
        <dbReference type="Rhea" id="RHEA:13065"/>
        <dbReference type="ChEBI" id="CHEBI:15377"/>
        <dbReference type="ChEBI" id="CHEBI:15378"/>
        <dbReference type="ChEBI" id="CHEBI:30616"/>
        <dbReference type="ChEBI" id="CHEBI:43474"/>
        <dbReference type="ChEBI" id="CHEBI:456216"/>
        <dbReference type="EC" id="3.6.4.13"/>
    </reaction>
</comment>
<proteinExistence type="inferred from homology"/>
<organism evidence="8 9">
    <name type="scientific">Serendipita indica (strain DSM 11827)</name>
    <name type="common">Root endophyte fungus</name>
    <name type="synonym">Piriformospora indica</name>
    <dbReference type="NCBI Taxonomy" id="1109443"/>
    <lineage>
        <taxon>Eukaryota</taxon>
        <taxon>Fungi</taxon>
        <taxon>Dikarya</taxon>
        <taxon>Basidiomycota</taxon>
        <taxon>Agaricomycotina</taxon>
        <taxon>Agaricomycetes</taxon>
        <taxon>Sebacinales</taxon>
        <taxon>Serendipitaceae</taxon>
        <taxon>Serendipita</taxon>
    </lineage>
</organism>
<dbReference type="Pfam" id="PF00271">
    <property type="entry name" value="Helicase_C"/>
    <property type="match status" value="1"/>
</dbReference>
<evidence type="ECO:0000256" key="5">
    <source>
        <dbReference type="RuleBase" id="RU365068"/>
    </source>
</evidence>
<dbReference type="Proteomes" id="UP000007148">
    <property type="component" value="Unassembled WGS sequence"/>
</dbReference>
<name>G4TNE2_SERID</name>
<keyword evidence="5" id="KW-0347">Helicase</keyword>
<evidence type="ECO:0000259" key="6">
    <source>
        <dbReference type="PROSITE" id="PS51192"/>
    </source>
</evidence>
<dbReference type="InParanoid" id="G4TNE2"/>
<accession>G4TNE2</accession>
<feature type="domain" description="Helicase ATP-binding" evidence="6">
    <location>
        <begin position="87"/>
        <end position="265"/>
    </location>
</feature>
<dbReference type="GO" id="GO:0016787">
    <property type="term" value="F:hydrolase activity"/>
    <property type="evidence" value="ECO:0007669"/>
    <property type="project" value="UniProtKB-KW"/>
</dbReference>
<evidence type="ECO:0000256" key="1">
    <source>
        <dbReference type="ARBA" id="ARBA00022741"/>
    </source>
</evidence>
<dbReference type="OrthoDB" id="193716at2759"/>
<dbReference type="OMA" id="FRHATHH"/>
<evidence type="ECO:0000259" key="7">
    <source>
        <dbReference type="PROSITE" id="PS51194"/>
    </source>
</evidence>
<comment type="caution">
    <text evidence="8">The sequence shown here is derived from an EMBL/GenBank/DDBJ whole genome shotgun (WGS) entry which is preliminary data.</text>
</comment>
<dbReference type="EC" id="3.6.4.13" evidence="5"/>
<evidence type="ECO:0000313" key="9">
    <source>
        <dbReference type="Proteomes" id="UP000007148"/>
    </source>
</evidence>
<reference evidence="8 9" key="1">
    <citation type="journal article" date="2011" name="PLoS Pathog.">
        <title>Endophytic Life Strategies Decoded by Genome and Transcriptome Analyses of the Mutualistic Root Symbiont Piriformospora indica.</title>
        <authorList>
            <person name="Zuccaro A."/>
            <person name="Lahrmann U."/>
            <person name="Guldener U."/>
            <person name="Langen G."/>
            <person name="Pfiffi S."/>
            <person name="Biedenkopf D."/>
            <person name="Wong P."/>
            <person name="Samans B."/>
            <person name="Grimm C."/>
            <person name="Basiewicz M."/>
            <person name="Murat C."/>
            <person name="Martin F."/>
            <person name="Kogel K.H."/>
        </authorList>
    </citation>
    <scope>NUCLEOTIDE SEQUENCE [LARGE SCALE GENOMIC DNA]</scope>
    <source>
        <strain evidence="8 9">DSM 11827</strain>
    </source>
</reference>
<dbReference type="PROSITE" id="PS51194">
    <property type="entry name" value="HELICASE_CTER"/>
    <property type="match status" value="1"/>
</dbReference>
<evidence type="ECO:0000256" key="3">
    <source>
        <dbReference type="ARBA" id="ARBA00022840"/>
    </source>
</evidence>
<dbReference type="InterPro" id="IPR014001">
    <property type="entry name" value="Helicase_ATP-bd"/>
</dbReference>
<dbReference type="GO" id="GO:0005524">
    <property type="term" value="F:ATP binding"/>
    <property type="evidence" value="ECO:0007669"/>
    <property type="project" value="UniProtKB-UniRule"/>
</dbReference>
<evidence type="ECO:0000313" key="8">
    <source>
        <dbReference type="EMBL" id="CCA72835.1"/>
    </source>
</evidence>
<dbReference type="STRING" id="1109443.G4TNE2"/>
<dbReference type="PROSITE" id="PS51192">
    <property type="entry name" value="HELICASE_ATP_BIND_1"/>
    <property type="match status" value="1"/>
</dbReference>
<evidence type="ECO:0000256" key="2">
    <source>
        <dbReference type="ARBA" id="ARBA00022801"/>
    </source>
</evidence>
<dbReference type="SMART" id="SM00487">
    <property type="entry name" value="DEXDc"/>
    <property type="match status" value="1"/>
</dbReference>
<keyword evidence="4 5" id="KW-0694">RNA-binding</keyword>
<feature type="domain" description="Helicase C-terminal" evidence="7">
    <location>
        <begin position="276"/>
        <end position="449"/>
    </location>
</feature>
<comment type="domain">
    <text evidence="5">The Q motif is unique to and characteristic of the DEAD box family of RNA helicases and controls ATP binding and hydrolysis.</text>
</comment>
<protein>
    <recommendedName>
        <fullName evidence="5">ATP-dependent RNA helicase</fullName>
        <ecNumber evidence="5">3.6.4.13</ecNumber>
    </recommendedName>
</protein>
<dbReference type="PANTHER" id="PTHR24031">
    <property type="entry name" value="RNA HELICASE"/>
    <property type="match status" value="1"/>
</dbReference>
<dbReference type="GO" id="GO:0003724">
    <property type="term" value="F:RNA helicase activity"/>
    <property type="evidence" value="ECO:0007669"/>
    <property type="project" value="UniProtKB-EC"/>
</dbReference>